<dbReference type="InParanoid" id="D8SK71"/>
<dbReference type="OrthoDB" id="510325at2759"/>
<keyword evidence="9" id="KW-1185">Reference proteome</keyword>
<dbReference type="GO" id="GO:0005736">
    <property type="term" value="C:RNA polymerase I complex"/>
    <property type="evidence" value="ECO:0000318"/>
    <property type="project" value="GO_Central"/>
</dbReference>
<dbReference type="PANTHER" id="PTHR13946">
    <property type="entry name" value="DNA-DIRECTED RNA POLYMERASE I,II,III"/>
    <property type="match status" value="1"/>
</dbReference>
<dbReference type="HAMAP" id="MF_00261">
    <property type="entry name" value="RNApol_arch_Rpo11"/>
    <property type="match status" value="1"/>
</dbReference>
<dbReference type="OMA" id="FTDEGHT"/>
<dbReference type="GO" id="GO:0006383">
    <property type="term" value="P:transcription by RNA polymerase III"/>
    <property type="evidence" value="ECO:0000318"/>
    <property type="project" value="GO_Central"/>
</dbReference>
<dbReference type="PROSITE" id="PS01154">
    <property type="entry name" value="RNA_POL_L_13KD"/>
    <property type="match status" value="1"/>
</dbReference>
<dbReference type="FunCoup" id="D8SK71">
    <property type="interactions" value="178"/>
</dbReference>
<dbReference type="GO" id="GO:0006362">
    <property type="term" value="P:transcription elongation by RNA polymerase I"/>
    <property type="evidence" value="ECO:0000318"/>
    <property type="project" value="GO_Central"/>
</dbReference>
<name>D8SK71_SELML</name>
<accession>D8SK71</accession>
<comment type="subcellular location">
    <subcellularLocation>
        <location evidence="1">Nucleus</location>
    </subcellularLocation>
</comment>
<evidence type="ECO:0000256" key="4">
    <source>
        <dbReference type="ARBA" id="ARBA00023163"/>
    </source>
</evidence>
<sequence length="92" mass="10167">SHSSTFCFNGEDHTLGNSLRFLLNKDPRVVFCGYSVPHPSENKVNVRVQTTGAPGKEVFKDALLDMVAICEHVSTTMDSAVGRFKANEQRPE</sequence>
<dbReference type="SUPFAM" id="SSF55257">
    <property type="entry name" value="RBP11-like subunits of RNA polymerase"/>
    <property type="match status" value="1"/>
</dbReference>
<evidence type="ECO:0000313" key="9">
    <source>
        <dbReference type="Proteomes" id="UP000001514"/>
    </source>
</evidence>
<dbReference type="PANTHER" id="PTHR13946:SF28">
    <property type="entry name" value="DNA-DIRECTED RNA POLYMERASES I AND III SUBUNIT RPAC2"/>
    <property type="match status" value="1"/>
</dbReference>
<dbReference type="EMBL" id="GL377624">
    <property type="protein sequence ID" value="EFJ15283.1"/>
    <property type="molecule type" value="Genomic_DNA"/>
</dbReference>
<dbReference type="Pfam" id="PF13656">
    <property type="entry name" value="RNA_pol_L_2"/>
    <property type="match status" value="1"/>
</dbReference>
<organism evidence="9">
    <name type="scientific">Selaginella moellendorffii</name>
    <name type="common">Spikemoss</name>
    <dbReference type="NCBI Taxonomy" id="88036"/>
    <lineage>
        <taxon>Eukaryota</taxon>
        <taxon>Viridiplantae</taxon>
        <taxon>Streptophyta</taxon>
        <taxon>Embryophyta</taxon>
        <taxon>Tracheophyta</taxon>
        <taxon>Lycopodiopsida</taxon>
        <taxon>Selaginellales</taxon>
        <taxon>Selaginellaceae</taxon>
        <taxon>Selaginella</taxon>
    </lineage>
</organism>
<evidence type="ECO:0000256" key="5">
    <source>
        <dbReference type="ARBA" id="ARBA00023242"/>
    </source>
</evidence>
<evidence type="ECO:0000259" key="7">
    <source>
        <dbReference type="Pfam" id="PF13656"/>
    </source>
</evidence>
<keyword evidence="3" id="KW-0240">DNA-directed RNA polymerase</keyword>
<dbReference type="FunFam" id="3.30.1360.10:FF:000006">
    <property type="entry name" value="DNA-directed RNA polymerases I and III subunit RPAC2"/>
    <property type="match status" value="1"/>
</dbReference>
<dbReference type="eggNOG" id="KOG3438">
    <property type="taxonomic scope" value="Eukaryota"/>
</dbReference>
<feature type="non-terminal residue" evidence="8">
    <location>
        <position position="1"/>
    </location>
</feature>
<evidence type="ECO:0000313" key="8">
    <source>
        <dbReference type="EMBL" id="EFJ15283.1"/>
    </source>
</evidence>
<dbReference type="InterPro" id="IPR033898">
    <property type="entry name" value="RNAP_AC19"/>
</dbReference>
<dbReference type="InterPro" id="IPR036603">
    <property type="entry name" value="RBP11-like"/>
</dbReference>
<keyword evidence="4" id="KW-0804">Transcription</keyword>
<dbReference type="InterPro" id="IPR022905">
    <property type="entry name" value="Rpo11-like"/>
</dbReference>
<dbReference type="AlphaFoldDB" id="D8SK71"/>
<dbReference type="InterPro" id="IPR009025">
    <property type="entry name" value="RBP11-like_dimer"/>
</dbReference>
<dbReference type="GO" id="GO:0005666">
    <property type="term" value="C:RNA polymerase III complex"/>
    <property type="evidence" value="ECO:0000318"/>
    <property type="project" value="GO_Central"/>
</dbReference>
<evidence type="ECO:0000256" key="6">
    <source>
        <dbReference type="ARBA" id="ARBA00025751"/>
    </source>
</evidence>
<dbReference type="Gramene" id="EFJ15283">
    <property type="protein sequence ID" value="EFJ15283"/>
    <property type="gene ID" value="SELMODRAFT_49652"/>
</dbReference>
<dbReference type="InterPro" id="IPR008193">
    <property type="entry name" value="RNA_pol_Rpb11_13-16kDa_CS"/>
</dbReference>
<protein>
    <recommendedName>
        <fullName evidence="2">DNA-directed RNA polymerases I and III subunit RPAC2</fullName>
    </recommendedName>
</protein>
<proteinExistence type="inferred from homology"/>
<feature type="domain" description="DNA-directed RNA polymerase RBP11-like dimerisation" evidence="7">
    <location>
        <begin position="4"/>
        <end position="75"/>
    </location>
</feature>
<dbReference type="Proteomes" id="UP000001514">
    <property type="component" value="Unassembled WGS sequence"/>
</dbReference>
<reference evidence="8 9" key="1">
    <citation type="journal article" date="2011" name="Science">
        <title>The Selaginella genome identifies genetic changes associated with the evolution of vascular plants.</title>
        <authorList>
            <person name="Banks J.A."/>
            <person name="Nishiyama T."/>
            <person name="Hasebe M."/>
            <person name="Bowman J.L."/>
            <person name="Gribskov M."/>
            <person name="dePamphilis C."/>
            <person name="Albert V.A."/>
            <person name="Aono N."/>
            <person name="Aoyama T."/>
            <person name="Ambrose B.A."/>
            <person name="Ashton N.W."/>
            <person name="Axtell M.J."/>
            <person name="Barker E."/>
            <person name="Barker M.S."/>
            <person name="Bennetzen J.L."/>
            <person name="Bonawitz N.D."/>
            <person name="Chapple C."/>
            <person name="Cheng C."/>
            <person name="Correa L.G."/>
            <person name="Dacre M."/>
            <person name="DeBarry J."/>
            <person name="Dreyer I."/>
            <person name="Elias M."/>
            <person name="Engstrom E.M."/>
            <person name="Estelle M."/>
            <person name="Feng L."/>
            <person name="Finet C."/>
            <person name="Floyd S.K."/>
            <person name="Frommer W.B."/>
            <person name="Fujita T."/>
            <person name="Gramzow L."/>
            <person name="Gutensohn M."/>
            <person name="Harholt J."/>
            <person name="Hattori M."/>
            <person name="Heyl A."/>
            <person name="Hirai T."/>
            <person name="Hiwatashi Y."/>
            <person name="Ishikawa M."/>
            <person name="Iwata M."/>
            <person name="Karol K.G."/>
            <person name="Koehler B."/>
            <person name="Kolukisaoglu U."/>
            <person name="Kubo M."/>
            <person name="Kurata T."/>
            <person name="Lalonde S."/>
            <person name="Li K."/>
            <person name="Li Y."/>
            <person name="Litt A."/>
            <person name="Lyons E."/>
            <person name="Manning G."/>
            <person name="Maruyama T."/>
            <person name="Michael T.P."/>
            <person name="Mikami K."/>
            <person name="Miyazaki S."/>
            <person name="Morinaga S."/>
            <person name="Murata T."/>
            <person name="Mueller-Roeber B."/>
            <person name="Nelson D.R."/>
            <person name="Obara M."/>
            <person name="Oguri Y."/>
            <person name="Olmstead R.G."/>
            <person name="Onodera N."/>
            <person name="Petersen B.L."/>
            <person name="Pils B."/>
            <person name="Prigge M."/>
            <person name="Rensing S.A."/>
            <person name="Riano-Pachon D.M."/>
            <person name="Roberts A.W."/>
            <person name="Sato Y."/>
            <person name="Scheller H.V."/>
            <person name="Schulz B."/>
            <person name="Schulz C."/>
            <person name="Shakirov E.V."/>
            <person name="Shibagaki N."/>
            <person name="Shinohara N."/>
            <person name="Shippen D.E."/>
            <person name="Soerensen I."/>
            <person name="Sotooka R."/>
            <person name="Sugimoto N."/>
            <person name="Sugita M."/>
            <person name="Sumikawa N."/>
            <person name="Tanurdzic M."/>
            <person name="Theissen G."/>
            <person name="Ulvskov P."/>
            <person name="Wakazuki S."/>
            <person name="Weng J.K."/>
            <person name="Willats W.W."/>
            <person name="Wipf D."/>
            <person name="Wolf P.G."/>
            <person name="Yang L."/>
            <person name="Zimmer A.D."/>
            <person name="Zhu Q."/>
            <person name="Mitros T."/>
            <person name="Hellsten U."/>
            <person name="Loque D."/>
            <person name="Otillar R."/>
            <person name="Salamov A."/>
            <person name="Schmutz J."/>
            <person name="Shapiro H."/>
            <person name="Lindquist E."/>
            <person name="Lucas S."/>
            <person name="Rokhsar D."/>
            <person name="Grigoriev I.V."/>
        </authorList>
    </citation>
    <scope>NUCLEOTIDE SEQUENCE [LARGE SCALE GENOMIC DNA]</scope>
</reference>
<dbReference type="Gene3D" id="3.30.1360.10">
    <property type="entry name" value="RNA polymerase, RBP11-like subunit"/>
    <property type="match status" value="1"/>
</dbReference>
<dbReference type="GO" id="GO:0003899">
    <property type="term" value="F:DNA-directed RNA polymerase activity"/>
    <property type="evidence" value="ECO:0007669"/>
    <property type="project" value="InterPro"/>
</dbReference>
<dbReference type="GO" id="GO:0046983">
    <property type="term" value="F:protein dimerization activity"/>
    <property type="evidence" value="ECO:0007669"/>
    <property type="project" value="InterPro"/>
</dbReference>
<keyword evidence="5" id="KW-0539">Nucleus</keyword>
<evidence type="ECO:0000256" key="2">
    <source>
        <dbReference type="ARBA" id="ARBA00022079"/>
    </source>
</evidence>
<dbReference type="STRING" id="88036.D8SK71"/>
<gene>
    <name evidence="8" type="ORF">SELMODRAFT_49652</name>
</gene>
<dbReference type="CDD" id="cd07029">
    <property type="entry name" value="RNAP_I_III_AC19"/>
    <property type="match status" value="1"/>
</dbReference>
<evidence type="ECO:0000256" key="3">
    <source>
        <dbReference type="ARBA" id="ARBA00022478"/>
    </source>
</evidence>
<dbReference type="KEGG" id="smo:SELMODRAFT_49652"/>
<evidence type="ECO:0000256" key="1">
    <source>
        <dbReference type="ARBA" id="ARBA00004123"/>
    </source>
</evidence>
<dbReference type="GO" id="GO:0003677">
    <property type="term" value="F:DNA binding"/>
    <property type="evidence" value="ECO:0007669"/>
    <property type="project" value="InterPro"/>
</dbReference>
<comment type="similarity">
    <text evidence="6">Belongs to the archaeal Rpo11/eukaryotic RPB11/RPC19 RNA polymerase subunit family.</text>
</comment>
<dbReference type="HOGENOM" id="CLU_090381_4_2_1"/>
<feature type="non-terminal residue" evidence="8">
    <location>
        <position position="92"/>
    </location>
</feature>